<dbReference type="GO" id="GO:0005739">
    <property type="term" value="C:mitochondrion"/>
    <property type="evidence" value="ECO:0007669"/>
    <property type="project" value="TreeGrafter"/>
</dbReference>
<keyword evidence="8" id="KW-1185">Reference proteome</keyword>
<dbReference type="InterPro" id="IPR015424">
    <property type="entry name" value="PyrdxlP-dep_Trfase"/>
</dbReference>
<dbReference type="InterPro" id="IPR001085">
    <property type="entry name" value="Ser_HO-MeTrfase"/>
</dbReference>
<dbReference type="PANTHER" id="PTHR11680">
    <property type="entry name" value="SERINE HYDROXYMETHYLTRANSFERASE"/>
    <property type="match status" value="1"/>
</dbReference>
<evidence type="ECO:0000313" key="7">
    <source>
        <dbReference type="EMBL" id="KAK6590188.1"/>
    </source>
</evidence>
<gene>
    <name evidence="7" type="ORF">RS030_172651</name>
</gene>
<organism evidence="7 8">
    <name type="scientific">Cryptosporidium xiaoi</name>
    <dbReference type="NCBI Taxonomy" id="659607"/>
    <lineage>
        <taxon>Eukaryota</taxon>
        <taxon>Sar</taxon>
        <taxon>Alveolata</taxon>
        <taxon>Apicomplexa</taxon>
        <taxon>Conoidasida</taxon>
        <taxon>Coccidia</taxon>
        <taxon>Eucoccidiorida</taxon>
        <taxon>Eimeriorina</taxon>
        <taxon>Cryptosporidiidae</taxon>
        <taxon>Cryptosporidium</taxon>
    </lineage>
</organism>
<dbReference type="InterPro" id="IPR015421">
    <property type="entry name" value="PyrdxlP-dep_Trfase_major"/>
</dbReference>
<evidence type="ECO:0000259" key="6">
    <source>
        <dbReference type="Pfam" id="PF00464"/>
    </source>
</evidence>
<sequence>MLSITKTHFSDSFFGSLIDINDEETRQTCYFCYSNSGRFILIFRDKSNSSSSRSLIIFDRMTKQSTNRYFSSAIKSIKSVIFVKNSEENSRTDDENNVFNLGDVIIIINSNGGLDILDITNNNTILSNCFLLWNKEIISAHGFFNNGLIIVSLLTTEGIYLLSNRKYEFFENVSELEGCKQIKKDDVRKKKLSYYRLVGADFAGNLSSCCISKLGRLYFSCQDEIFVLCLPNNEENEYFDFKIRQIYKIYGCHETNLGNETMSIQITDLVCYETKINDELFELIYIIFEKENTCHHKNLALLQMSNNTNYERLQYFFISEFSKSCTHILTYKVFADGQIGVIWESDEQIYINIFNHLLYNNQKKPLNYSEYLTEKKELKSDSFRDFTSLLYGDSPLIYFVDTDFKSSSQKTDEILKIHGRVFSSYLNVRDVEKEEFYIKKMIQSISLSDKHKSCNSFRGSCNRLGRNIDNGVKVNPLNGMKQFIFVGNPIFYCPINGIQNIDNITSLPDDWYSNMTFSIAALAGETFGDLCFFDVNYICWYQGLYEYLVHGLCSILKTPQMHLPILRRLKFVDSRSNYSKPTSIWTSLNSIKNIEDYKKISNCDLELLHSIIDLYVKNGIYFELIRFINSSVSNFIYILYSWSNCLFNKIYYYLNELTEKNELVLDPNEFSLKKQENMLYLITKLSMLSNDQKLLALFLSSNLTPLKSILSILFFLFNDISKRQDQKELKGSIVDHLCLIKTLLDWIVFQEICFPILSKYEMEINTNITKSEKNSFKEQISSISLDCIRDLNVFNELPIWRNKDKYVSWKVMITIAFLLESYIKNKEKITESAKNGAEPNSKQEEVDPLMFELLREECHRQYKGLEMIASENFVSNSVLEALSSTFSMFNNDKKDCLNSPFCSELEELTKKRAMEAFNLDPDIWDVNVRPHSGSPANFALLNSILKQSDRIMGLSLQHGGHLTHGHYTNVRKVNFSSYFFESLPYLTNSDGIIDYDKLEENALLYRPKVIIAGASGYPREINFKRFREICDRVKAYLMVDISHYSGLIVAGKYQSPKDYADFITSTSHKTLRGPRSEKINYSVTGEIQSSTHFNQVSALCTQLKYVKSENWRRYANDVIINSKTLCNELKEAGIEVLTNGTDSHKVMINTMSLNLNGSKAEKALEVCNISSSRSSLPCDGRTMSCSGVRLGTAALTTRGLTSEDMKFISILISQCLKVASAIQAEKETLDEFVEKIKENNEIKIIREKVTKFASKFESICSIL</sequence>
<dbReference type="EC" id="2.1.2.1" evidence="4"/>
<dbReference type="GO" id="GO:0030170">
    <property type="term" value="F:pyridoxal phosphate binding"/>
    <property type="evidence" value="ECO:0007669"/>
    <property type="project" value="InterPro"/>
</dbReference>
<comment type="caution">
    <text evidence="7">The sequence shown here is derived from an EMBL/GenBank/DDBJ whole genome shotgun (WGS) entry which is preliminary data.</text>
</comment>
<dbReference type="AlphaFoldDB" id="A0AAV9Y0D8"/>
<evidence type="ECO:0000256" key="4">
    <source>
        <dbReference type="ARBA" id="ARBA00012256"/>
    </source>
</evidence>
<dbReference type="Pfam" id="PF00464">
    <property type="entry name" value="SHMT"/>
    <property type="match status" value="2"/>
</dbReference>
<comment type="pathway">
    <text evidence="2">One-carbon metabolism; tetrahydrofolate interconversion.</text>
</comment>
<dbReference type="CDD" id="cd00378">
    <property type="entry name" value="SHMT"/>
    <property type="match status" value="1"/>
</dbReference>
<proteinExistence type="inferred from homology"/>
<feature type="domain" description="Serine hydroxymethyltransferase-like" evidence="6">
    <location>
        <begin position="1077"/>
        <end position="1209"/>
    </location>
</feature>
<comment type="similarity">
    <text evidence="3">Belongs to the SHMT family.</text>
</comment>
<dbReference type="Gene3D" id="3.40.640.10">
    <property type="entry name" value="Type I PLP-dependent aspartate aminotransferase-like (Major domain)"/>
    <property type="match status" value="1"/>
</dbReference>
<dbReference type="GO" id="GO:0019264">
    <property type="term" value="P:glycine biosynthetic process from serine"/>
    <property type="evidence" value="ECO:0007669"/>
    <property type="project" value="InterPro"/>
</dbReference>
<dbReference type="PANTHER" id="PTHR11680:SF35">
    <property type="entry name" value="SERINE HYDROXYMETHYLTRANSFERASE 1"/>
    <property type="match status" value="1"/>
</dbReference>
<accession>A0AAV9Y0D8</accession>
<dbReference type="Gene3D" id="3.90.1150.10">
    <property type="entry name" value="Aspartate Aminotransferase, domain 1"/>
    <property type="match status" value="1"/>
</dbReference>
<dbReference type="GO" id="GO:0004372">
    <property type="term" value="F:glycine hydroxymethyltransferase activity"/>
    <property type="evidence" value="ECO:0007669"/>
    <property type="project" value="UniProtKB-EC"/>
</dbReference>
<dbReference type="InterPro" id="IPR049943">
    <property type="entry name" value="Ser_HO-MeTrfase-like"/>
</dbReference>
<keyword evidence="7" id="KW-0808">Transferase</keyword>
<keyword evidence="5" id="KW-0663">Pyridoxal phosphate</keyword>
<dbReference type="EMBL" id="JAWDEY010000008">
    <property type="protein sequence ID" value="KAK6590188.1"/>
    <property type="molecule type" value="Genomic_DNA"/>
</dbReference>
<dbReference type="Proteomes" id="UP001311799">
    <property type="component" value="Unassembled WGS sequence"/>
</dbReference>
<dbReference type="GO" id="GO:0035999">
    <property type="term" value="P:tetrahydrofolate interconversion"/>
    <property type="evidence" value="ECO:0007669"/>
    <property type="project" value="InterPro"/>
</dbReference>
<name>A0AAV9Y0D8_9CRYT</name>
<comment type="cofactor">
    <cofactor evidence="1">
        <name>pyridoxal 5'-phosphate</name>
        <dbReference type="ChEBI" id="CHEBI:597326"/>
    </cofactor>
</comment>
<evidence type="ECO:0000313" key="8">
    <source>
        <dbReference type="Proteomes" id="UP001311799"/>
    </source>
</evidence>
<dbReference type="InterPro" id="IPR039429">
    <property type="entry name" value="SHMT-like_dom"/>
</dbReference>
<reference evidence="7 8" key="1">
    <citation type="submission" date="2023-10" db="EMBL/GenBank/DDBJ databases">
        <title>Comparative genomics analysis reveals potential genetic determinants of host preference in Cryptosporidium xiaoi.</title>
        <authorList>
            <person name="Xiao L."/>
            <person name="Li J."/>
        </authorList>
    </citation>
    <scope>NUCLEOTIDE SEQUENCE [LARGE SCALE GENOMIC DNA]</scope>
    <source>
        <strain evidence="7 8">52996</strain>
    </source>
</reference>
<evidence type="ECO:0000256" key="3">
    <source>
        <dbReference type="ARBA" id="ARBA00006376"/>
    </source>
</evidence>
<protein>
    <recommendedName>
        <fullName evidence="4">glycine hydroxymethyltransferase</fullName>
        <ecNumber evidence="4">2.1.2.1</ecNumber>
    </recommendedName>
</protein>
<evidence type="ECO:0000256" key="2">
    <source>
        <dbReference type="ARBA" id="ARBA00004777"/>
    </source>
</evidence>
<dbReference type="SUPFAM" id="SSF53383">
    <property type="entry name" value="PLP-dependent transferases"/>
    <property type="match status" value="1"/>
</dbReference>
<dbReference type="InterPro" id="IPR015422">
    <property type="entry name" value="PyrdxlP-dep_Trfase_small"/>
</dbReference>
<evidence type="ECO:0000256" key="1">
    <source>
        <dbReference type="ARBA" id="ARBA00001933"/>
    </source>
</evidence>
<evidence type="ECO:0000256" key="5">
    <source>
        <dbReference type="ARBA" id="ARBA00022898"/>
    </source>
</evidence>
<feature type="domain" description="Serine hydroxymethyltransferase-like" evidence="6">
    <location>
        <begin position="845"/>
        <end position="1076"/>
    </location>
</feature>